<evidence type="ECO:0000259" key="1">
    <source>
        <dbReference type="Pfam" id="PF10105"/>
    </source>
</evidence>
<accession>A0A9D3AWL9</accession>
<evidence type="ECO:0000313" key="2">
    <source>
        <dbReference type="EMBL" id="KAF1085615.1"/>
    </source>
</evidence>
<evidence type="ECO:0000313" key="3">
    <source>
        <dbReference type="Proteomes" id="UP000798488"/>
    </source>
</evidence>
<dbReference type="NCBIfam" id="TIGR03936">
    <property type="entry name" value="sam_1_link_chp"/>
    <property type="match status" value="1"/>
</dbReference>
<reference evidence="2" key="1">
    <citation type="submission" date="2016-02" db="EMBL/GenBank/DDBJ databases">
        <title>Draft Genome Sequence of Sporotomaculum syntrophicum Strain FB, a Syntrophic Benzoate Degrader.</title>
        <authorList>
            <person name="Nobu M.K."/>
            <person name="Narihiro T."/>
            <person name="Qiu Y.-L."/>
            <person name="Ohashi A."/>
            <person name="Liu W.-T."/>
            <person name="Yuji S."/>
        </authorList>
    </citation>
    <scope>NUCLEOTIDE SEQUENCE</scope>
    <source>
        <strain evidence="2">FB</strain>
    </source>
</reference>
<dbReference type="AlphaFoldDB" id="A0A9D3AWL9"/>
<dbReference type="InterPro" id="IPR018768">
    <property type="entry name" value="DUF2344"/>
</dbReference>
<gene>
    <name evidence="2" type="ORF">SPSYN_01758</name>
</gene>
<sequence length="224" mass="24834">MREVKLLPRYRIQYCKRGPASYISHLDLVRTLDRAFRRAALPIAYSEGFNPHPRFSFAAPLPVGVEGLAEVLDVEMQEPIAHQELAERLNAALPPGLAVLEVSDVQDNTPAPMAELDEAGYIVHLDEHDLPGPLPDGAARDFLSEEHIEVTRKGKDGREKIRDIRPGIVKLDVLSQVSGLTMQMKLKSGSAMNVRPEDVVEAFFHHAGMAVDKADLQIIRTGLF</sequence>
<keyword evidence="3" id="KW-1185">Reference proteome</keyword>
<name>A0A9D3AWL9_9FIRM</name>
<dbReference type="Pfam" id="PF10105">
    <property type="entry name" value="DUF2344"/>
    <property type="match status" value="1"/>
</dbReference>
<comment type="caution">
    <text evidence="2">The sequence shown here is derived from an EMBL/GenBank/DDBJ whole genome shotgun (WGS) entry which is preliminary data.</text>
</comment>
<organism evidence="2 3">
    <name type="scientific">Sporotomaculum syntrophicum</name>
    <dbReference type="NCBI Taxonomy" id="182264"/>
    <lineage>
        <taxon>Bacteria</taxon>
        <taxon>Bacillati</taxon>
        <taxon>Bacillota</taxon>
        <taxon>Clostridia</taxon>
        <taxon>Eubacteriales</taxon>
        <taxon>Desulfallaceae</taxon>
        <taxon>Sporotomaculum</taxon>
    </lineage>
</organism>
<protein>
    <recommendedName>
        <fullName evidence="1">DUF2344 domain-containing protein</fullName>
    </recommendedName>
</protein>
<dbReference type="EMBL" id="LSRS01000003">
    <property type="protein sequence ID" value="KAF1085615.1"/>
    <property type="molecule type" value="Genomic_DNA"/>
</dbReference>
<proteinExistence type="predicted"/>
<dbReference type="Proteomes" id="UP000798488">
    <property type="component" value="Unassembled WGS sequence"/>
</dbReference>
<feature type="domain" description="DUF2344" evidence="1">
    <location>
        <begin position="9"/>
        <end position="196"/>
    </location>
</feature>